<keyword evidence="3" id="KW-1185">Reference proteome</keyword>
<comment type="caution">
    <text evidence="2">The sequence shown here is derived from an EMBL/GenBank/DDBJ whole genome shotgun (WGS) entry which is preliminary data.</text>
</comment>
<gene>
    <name evidence="2" type="ORF">EYC87_05280</name>
</gene>
<reference evidence="2" key="1">
    <citation type="submission" date="2019-02" db="EMBL/GenBank/DDBJ databases">
        <authorList>
            <person name="Li S.-H."/>
        </authorList>
    </citation>
    <scope>NUCLEOTIDE SEQUENCE</scope>
    <source>
        <strain evidence="2">IMCC8485</strain>
    </source>
</reference>
<feature type="compositionally biased region" description="Basic and acidic residues" evidence="1">
    <location>
        <begin position="125"/>
        <end position="135"/>
    </location>
</feature>
<evidence type="ECO:0000313" key="2">
    <source>
        <dbReference type="EMBL" id="MCX2972996.1"/>
    </source>
</evidence>
<name>A0ABT3SSM8_9GAMM</name>
<dbReference type="RefSeq" id="WP_279251959.1">
    <property type="nucleotide sequence ID" value="NZ_SHNP01000002.1"/>
</dbReference>
<proteinExistence type="predicted"/>
<feature type="region of interest" description="Disordered" evidence="1">
    <location>
        <begin position="97"/>
        <end position="146"/>
    </location>
</feature>
<dbReference type="EMBL" id="SHNP01000002">
    <property type="protein sequence ID" value="MCX2972996.1"/>
    <property type="molecule type" value="Genomic_DNA"/>
</dbReference>
<organism evidence="2 3">
    <name type="scientific">Candidatus Seongchinamella marina</name>
    <dbReference type="NCBI Taxonomy" id="2518990"/>
    <lineage>
        <taxon>Bacteria</taxon>
        <taxon>Pseudomonadati</taxon>
        <taxon>Pseudomonadota</taxon>
        <taxon>Gammaproteobacteria</taxon>
        <taxon>Cellvibrionales</taxon>
        <taxon>Halieaceae</taxon>
        <taxon>Seongchinamella</taxon>
    </lineage>
</organism>
<evidence type="ECO:0000313" key="3">
    <source>
        <dbReference type="Proteomes" id="UP001143307"/>
    </source>
</evidence>
<evidence type="ECO:0000256" key="1">
    <source>
        <dbReference type="SAM" id="MobiDB-lite"/>
    </source>
</evidence>
<dbReference type="Proteomes" id="UP001143307">
    <property type="component" value="Unassembled WGS sequence"/>
</dbReference>
<protein>
    <submittedName>
        <fullName evidence="2">Uncharacterized protein</fullName>
    </submittedName>
</protein>
<sequence>MNYAQQQTGGGRYVDEQELRKRAIEQTGRDWDQLSPDEQQALFASYTGQRDMASGLISQGQQMQANAGKEVGPSSIYVNNPWESLVGGLMSGYGYGKYGASNKQEQRGRKAAGELAQRQAALDKQSQREEEERRRQWLQSILGGAR</sequence>
<accession>A0ABT3SSM8</accession>